<keyword evidence="2" id="KW-1185">Reference proteome</keyword>
<reference evidence="1 2" key="1">
    <citation type="submission" date="2016-08" db="EMBL/GenBank/DDBJ databases">
        <title>A Parts List for Fungal Cellulosomes Revealed by Comparative Genomics.</title>
        <authorList>
            <consortium name="DOE Joint Genome Institute"/>
            <person name="Haitjema C.H."/>
            <person name="Gilmore S.P."/>
            <person name="Henske J.K."/>
            <person name="Solomon K.V."/>
            <person name="De Groot R."/>
            <person name="Kuo A."/>
            <person name="Mondo S.J."/>
            <person name="Salamov A.A."/>
            <person name="Labutti K."/>
            <person name="Zhao Z."/>
            <person name="Chiniquy J."/>
            <person name="Barry K."/>
            <person name="Brewer H.M."/>
            <person name="Purvine S.O."/>
            <person name="Wright A.T."/>
            <person name="Boxma B."/>
            <person name="Van Alen T."/>
            <person name="Hackstein J.H."/>
            <person name="Baker S.E."/>
            <person name="Grigoriev I.V."/>
            <person name="O'Malley M.A."/>
        </authorList>
    </citation>
    <scope>NUCLEOTIDE SEQUENCE [LARGE SCALE GENOMIC DNA]</scope>
    <source>
        <strain evidence="1 2">S4</strain>
    </source>
</reference>
<dbReference type="Proteomes" id="UP000193944">
    <property type="component" value="Unassembled WGS sequence"/>
</dbReference>
<dbReference type="Gene3D" id="3.40.50.1820">
    <property type="entry name" value="alpha/beta hydrolase"/>
    <property type="match status" value="1"/>
</dbReference>
<dbReference type="AlphaFoldDB" id="A0A1Y1W8G9"/>
<dbReference type="SUPFAM" id="SSF53474">
    <property type="entry name" value="alpha/beta-Hydrolases"/>
    <property type="match status" value="1"/>
</dbReference>
<evidence type="ECO:0000313" key="2">
    <source>
        <dbReference type="Proteomes" id="UP000193944"/>
    </source>
</evidence>
<dbReference type="InterPro" id="IPR050583">
    <property type="entry name" value="Mycobacterial_A85_antigen"/>
</dbReference>
<evidence type="ECO:0000313" key="1">
    <source>
        <dbReference type="EMBL" id="ORX69831.1"/>
    </source>
</evidence>
<dbReference type="STRING" id="1754192.A0A1Y1W8G9"/>
<name>A0A1Y1W8G9_9FUNG</name>
<dbReference type="Pfam" id="PF00756">
    <property type="entry name" value="Esterase"/>
    <property type="match status" value="1"/>
</dbReference>
<dbReference type="OrthoDB" id="2107086at2759"/>
<organism evidence="1 2">
    <name type="scientific">Anaeromyces robustus</name>
    <dbReference type="NCBI Taxonomy" id="1754192"/>
    <lineage>
        <taxon>Eukaryota</taxon>
        <taxon>Fungi</taxon>
        <taxon>Fungi incertae sedis</taxon>
        <taxon>Chytridiomycota</taxon>
        <taxon>Chytridiomycota incertae sedis</taxon>
        <taxon>Neocallimastigomycetes</taxon>
        <taxon>Neocallimastigales</taxon>
        <taxon>Neocallimastigaceae</taxon>
        <taxon>Anaeromyces</taxon>
    </lineage>
</organism>
<gene>
    <name evidence="1" type="ORF">BCR32DRAFT_263464</name>
</gene>
<dbReference type="InterPro" id="IPR000801">
    <property type="entry name" value="Esterase-like"/>
</dbReference>
<dbReference type="EMBL" id="MCFG01000414">
    <property type="protein sequence ID" value="ORX69831.1"/>
    <property type="molecule type" value="Genomic_DNA"/>
</dbReference>
<accession>A0A1Y1W8G9</accession>
<reference evidence="1 2" key="2">
    <citation type="submission" date="2016-08" db="EMBL/GenBank/DDBJ databases">
        <title>Pervasive Adenine N6-methylation of Active Genes in Fungi.</title>
        <authorList>
            <consortium name="DOE Joint Genome Institute"/>
            <person name="Mondo S.J."/>
            <person name="Dannebaum R.O."/>
            <person name="Kuo R.C."/>
            <person name="Labutti K."/>
            <person name="Haridas S."/>
            <person name="Kuo A."/>
            <person name="Salamov A."/>
            <person name="Ahrendt S.R."/>
            <person name="Lipzen A."/>
            <person name="Sullivan W."/>
            <person name="Andreopoulos W.B."/>
            <person name="Clum A."/>
            <person name="Lindquist E."/>
            <person name="Daum C."/>
            <person name="Ramamoorthy G.K."/>
            <person name="Gryganskyi A."/>
            <person name="Culley D."/>
            <person name="Magnuson J.K."/>
            <person name="James T.Y."/>
            <person name="O'Malley M.A."/>
            <person name="Stajich J.E."/>
            <person name="Spatafora J.W."/>
            <person name="Visel A."/>
            <person name="Grigoriev I.V."/>
        </authorList>
    </citation>
    <scope>NUCLEOTIDE SEQUENCE [LARGE SCALE GENOMIC DNA]</scope>
    <source>
        <strain evidence="1 2">S4</strain>
    </source>
</reference>
<protein>
    <submittedName>
        <fullName evidence="1">Esterase</fullName>
    </submittedName>
</protein>
<proteinExistence type="predicted"/>
<sequence length="262" mass="29792">MDKLQITNTCPANFRYKQNNIQYPSPQKITYFSSNTNSERKMNIILPVGYDESKKYPIVYFLHGIFGDEDSMLDESTIAIPTNLLKEGKAKEFIMVLPSEYAPTPGNEVEPGFSQKYFDGYDNFINELVDVIMPYMEQNYPILTGKDNTALCGFSMGGRNSLYIAYKRSDLFGYVGDDFSGHHPGLFTEEQFRSDDPPYVTLISCGTNDSVVHEFPKSYHEILTRNNQKHIWFEVPGADHNEDAISAGLYNFVQTIFGALNN</sequence>
<dbReference type="PANTHER" id="PTHR48098">
    <property type="entry name" value="ENTEROCHELIN ESTERASE-RELATED"/>
    <property type="match status" value="1"/>
</dbReference>
<dbReference type="InterPro" id="IPR029058">
    <property type="entry name" value="AB_hydrolase_fold"/>
</dbReference>
<comment type="caution">
    <text evidence="1">The sequence shown here is derived from an EMBL/GenBank/DDBJ whole genome shotgun (WGS) entry which is preliminary data.</text>
</comment>